<reference evidence="1" key="1">
    <citation type="journal article" date="2021" name="Proc. Natl. Acad. Sci. U.S.A.">
        <title>A Catalog of Tens of Thousands of Viruses from Human Metagenomes Reveals Hidden Associations with Chronic Diseases.</title>
        <authorList>
            <person name="Tisza M.J."/>
            <person name="Buck C.B."/>
        </authorList>
    </citation>
    <scope>NUCLEOTIDE SEQUENCE</scope>
    <source>
        <strain evidence="1">Ctl0E3</strain>
    </source>
</reference>
<name>A0A8S5LPB4_9CAUD</name>
<sequence length="34" mass="4202">MKFEALKIVNDNSRKIREKEAKKLKNRIKRLFKK</sequence>
<accession>A0A8S5LPB4</accession>
<protein>
    <submittedName>
        <fullName evidence="1">Uncharacterized protein</fullName>
    </submittedName>
</protein>
<evidence type="ECO:0000313" key="1">
    <source>
        <dbReference type="EMBL" id="DAD71687.1"/>
    </source>
</evidence>
<dbReference type="EMBL" id="BK015885">
    <property type="protein sequence ID" value="DAD71687.1"/>
    <property type="molecule type" value="Genomic_DNA"/>
</dbReference>
<proteinExistence type="predicted"/>
<organism evidence="1">
    <name type="scientific">Siphoviridae sp. ctl0E3</name>
    <dbReference type="NCBI Taxonomy" id="2827586"/>
    <lineage>
        <taxon>Viruses</taxon>
        <taxon>Duplodnaviria</taxon>
        <taxon>Heunggongvirae</taxon>
        <taxon>Uroviricota</taxon>
        <taxon>Caudoviricetes</taxon>
    </lineage>
</organism>